<dbReference type="AlphaFoldDB" id="A0A8T2IMK4"/>
<evidence type="ECO:0000313" key="2">
    <source>
        <dbReference type="Proteomes" id="UP000812440"/>
    </source>
</evidence>
<gene>
    <name evidence="1" type="ORF">GDO86_017327</name>
</gene>
<proteinExistence type="predicted"/>
<sequence length="96" mass="10919">MSAVHIALITKKFIFVLNRSFICSVLFPKSLGNYRLVGFISHLRDSAVYCISPYICKLLFTVTVGDLPPDAQKMGYVIRQAESHVMYKCTQWVLDT</sequence>
<reference evidence="1" key="1">
    <citation type="thesis" date="2020" institute="ProQuest LLC" country="789 East Eisenhower Parkway, Ann Arbor, MI, USA">
        <title>Comparative Genomics and Chromosome Evolution.</title>
        <authorList>
            <person name="Mudd A.B."/>
        </authorList>
    </citation>
    <scope>NUCLEOTIDE SEQUENCE</scope>
    <source>
        <strain evidence="1">Female2</strain>
        <tissue evidence="1">Blood</tissue>
    </source>
</reference>
<organism evidence="1 2">
    <name type="scientific">Hymenochirus boettgeri</name>
    <name type="common">Congo dwarf clawed frog</name>
    <dbReference type="NCBI Taxonomy" id="247094"/>
    <lineage>
        <taxon>Eukaryota</taxon>
        <taxon>Metazoa</taxon>
        <taxon>Chordata</taxon>
        <taxon>Craniata</taxon>
        <taxon>Vertebrata</taxon>
        <taxon>Euteleostomi</taxon>
        <taxon>Amphibia</taxon>
        <taxon>Batrachia</taxon>
        <taxon>Anura</taxon>
        <taxon>Pipoidea</taxon>
        <taxon>Pipidae</taxon>
        <taxon>Pipinae</taxon>
        <taxon>Hymenochirus</taxon>
    </lineage>
</organism>
<evidence type="ECO:0000313" key="1">
    <source>
        <dbReference type="EMBL" id="KAG8433013.1"/>
    </source>
</evidence>
<keyword evidence="2" id="KW-1185">Reference proteome</keyword>
<comment type="caution">
    <text evidence="1">The sequence shown here is derived from an EMBL/GenBank/DDBJ whole genome shotgun (WGS) entry which is preliminary data.</text>
</comment>
<name>A0A8T2IMK4_9PIPI</name>
<dbReference type="Proteomes" id="UP000812440">
    <property type="component" value="Chromosome 9"/>
</dbReference>
<protein>
    <submittedName>
        <fullName evidence="1">Uncharacterized protein</fullName>
    </submittedName>
</protein>
<accession>A0A8T2IMK4</accession>
<dbReference type="EMBL" id="JAACNH010000009">
    <property type="protein sequence ID" value="KAG8433013.1"/>
    <property type="molecule type" value="Genomic_DNA"/>
</dbReference>